<organism evidence="2 3">
    <name type="scientific">Sistotremastrum suecicum HHB10207 ss-3</name>
    <dbReference type="NCBI Taxonomy" id="1314776"/>
    <lineage>
        <taxon>Eukaryota</taxon>
        <taxon>Fungi</taxon>
        <taxon>Dikarya</taxon>
        <taxon>Basidiomycota</taxon>
        <taxon>Agaricomycotina</taxon>
        <taxon>Agaricomycetes</taxon>
        <taxon>Sistotremastrales</taxon>
        <taxon>Sistotremastraceae</taxon>
        <taxon>Sistotremastrum</taxon>
    </lineage>
</organism>
<feature type="region of interest" description="Disordered" evidence="1">
    <location>
        <begin position="122"/>
        <end position="176"/>
    </location>
</feature>
<sequence length="176" mass="19629">MTHPQPSQSHTGTRNPKGMKALKALCTVTIPSLTAWSHPSPQSSSSPKRANHIHHKKDRPIEPAPQQANESVSGICSGLRSLQRPMFVRTWDSLENGVSTFEEEHAKIQDVQCQKDVGWGSGFSSLDDQPWLNKNGGMRRRNSDDKKAPSAVNKPMQNNSSRGHQMLEQMKRLRQG</sequence>
<evidence type="ECO:0000256" key="1">
    <source>
        <dbReference type="SAM" id="MobiDB-lite"/>
    </source>
</evidence>
<name>A0A166CS15_9AGAM</name>
<keyword evidence="3" id="KW-1185">Reference proteome</keyword>
<evidence type="ECO:0000313" key="2">
    <source>
        <dbReference type="EMBL" id="KZT37752.1"/>
    </source>
</evidence>
<proteinExistence type="predicted"/>
<dbReference type="EMBL" id="KV428077">
    <property type="protein sequence ID" value="KZT37752.1"/>
    <property type="molecule type" value="Genomic_DNA"/>
</dbReference>
<feature type="compositionally biased region" description="Polar residues" evidence="1">
    <location>
        <begin position="1"/>
        <end position="14"/>
    </location>
</feature>
<feature type="compositionally biased region" description="Basic residues" evidence="1">
    <location>
        <begin position="49"/>
        <end position="58"/>
    </location>
</feature>
<reference evidence="2 3" key="1">
    <citation type="journal article" date="2016" name="Mol. Biol. Evol.">
        <title>Comparative Genomics of Early-Diverging Mushroom-Forming Fungi Provides Insights into the Origins of Lignocellulose Decay Capabilities.</title>
        <authorList>
            <person name="Nagy L.G."/>
            <person name="Riley R."/>
            <person name="Tritt A."/>
            <person name="Adam C."/>
            <person name="Daum C."/>
            <person name="Floudas D."/>
            <person name="Sun H."/>
            <person name="Yadav J.S."/>
            <person name="Pangilinan J."/>
            <person name="Larsson K.H."/>
            <person name="Matsuura K."/>
            <person name="Barry K."/>
            <person name="Labutti K."/>
            <person name="Kuo R."/>
            <person name="Ohm R.A."/>
            <person name="Bhattacharya S.S."/>
            <person name="Shirouzu T."/>
            <person name="Yoshinaga Y."/>
            <person name="Martin F.M."/>
            <person name="Grigoriev I.V."/>
            <person name="Hibbett D.S."/>
        </authorList>
    </citation>
    <scope>NUCLEOTIDE SEQUENCE [LARGE SCALE GENOMIC DNA]</scope>
    <source>
        <strain evidence="2 3">HHB10207 ss-3</strain>
    </source>
</reference>
<feature type="region of interest" description="Disordered" evidence="1">
    <location>
        <begin position="1"/>
        <end position="73"/>
    </location>
</feature>
<feature type="compositionally biased region" description="Low complexity" evidence="1">
    <location>
        <begin position="37"/>
        <end position="47"/>
    </location>
</feature>
<protein>
    <submittedName>
        <fullName evidence="2">Uncharacterized protein</fullName>
    </submittedName>
</protein>
<accession>A0A166CS15</accession>
<gene>
    <name evidence="2" type="ORF">SISSUDRAFT_1129386</name>
</gene>
<dbReference type="AlphaFoldDB" id="A0A166CS15"/>
<evidence type="ECO:0000313" key="3">
    <source>
        <dbReference type="Proteomes" id="UP000076798"/>
    </source>
</evidence>
<dbReference type="Proteomes" id="UP000076798">
    <property type="component" value="Unassembled WGS sequence"/>
</dbReference>